<reference evidence="2 3" key="1">
    <citation type="submission" date="2018-05" db="EMBL/GenBank/DDBJ databases">
        <title>Draft Genome Sequences for a Diverse set of 7 Haemophilus Species.</title>
        <authorList>
            <person name="Nichols M."/>
            <person name="Topaz N."/>
            <person name="Wang X."/>
            <person name="Wang X."/>
            <person name="Boxrud D."/>
        </authorList>
    </citation>
    <scope>NUCLEOTIDE SEQUENCE [LARGE SCALE GENOMIC DNA]</scope>
    <source>
        <strain evidence="2 3">C2014016342</strain>
    </source>
</reference>
<dbReference type="RefSeq" id="WP_111354120.1">
    <property type="nucleotide sequence ID" value="NZ_QEQF01000005.1"/>
</dbReference>
<proteinExistence type="predicted"/>
<evidence type="ECO:0000313" key="3">
    <source>
        <dbReference type="Proteomes" id="UP000253945"/>
    </source>
</evidence>
<keyword evidence="3" id="KW-1185">Reference proteome</keyword>
<keyword evidence="1" id="KW-0472">Membrane</keyword>
<name>A0A369ZSQ7_9PAST</name>
<organism evidence="2 3">
    <name type="scientific">Haemophilus paraphrohaemolyticus</name>
    <dbReference type="NCBI Taxonomy" id="736"/>
    <lineage>
        <taxon>Bacteria</taxon>
        <taxon>Pseudomonadati</taxon>
        <taxon>Pseudomonadota</taxon>
        <taxon>Gammaproteobacteria</taxon>
        <taxon>Pasteurellales</taxon>
        <taxon>Pasteurellaceae</taxon>
        <taxon>Haemophilus</taxon>
    </lineage>
</organism>
<accession>A0A369ZSQ7</accession>
<dbReference type="EMBL" id="QEQF01000005">
    <property type="protein sequence ID" value="RDF10146.1"/>
    <property type="molecule type" value="Genomic_DNA"/>
</dbReference>
<dbReference type="AlphaFoldDB" id="A0A369ZSQ7"/>
<evidence type="ECO:0000256" key="1">
    <source>
        <dbReference type="SAM" id="Phobius"/>
    </source>
</evidence>
<keyword evidence="1" id="KW-0812">Transmembrane</keyword>
<feature type="transmembrane region" description="Helical" evidence="1">
    <location>
        <begin position="5"/>
        <end position="24"/>
    </location>
</feature>
<evidence type="ECO:0000313" key="2">
    <source>
        <dbReference type="EMBL" id="RDF10146.1"/>
    </source>
</evidence>
<keyword evidence="1" id="KW-1133">Transmembrane helix</keyword>
<feature type="transmembrane region" description="Helical" evidence="1">
    <location>
        <begin position="44"/>
        <end position="65"/>
    </location>
</feature>
<comment type="caution">
    <text evidence="2">The sequence shown here is derived from an EMBL/GenBank/DDBJ whole genome shotgun (WGS) entry which is preliminary data.</text>
</comment>
<gene>
    <name evidence="2" type="ORF">DPV92_06125</name>
</gene>
<protein>
    <submittedName>
        <fullName evidence="2">Uncharacterized protein</fullName>
    </submittedName>
</protein>
<dbReference type="Proteomes" id="UP000253945">
    <property type="component" value="Unassembled WGS sequence"/>
</dbReference>
<sequence length="173" mass="20294">MLQKYFGKILLCLIISILFGYTPFDSSVNDYFKDKVSNEWLLIIKYLIINIAILVASDLVVYIFSDKVDRVSHWKEKHTNLKKSYDELKDKNKSLIHFFLGIIEKSDFKVSSKKGDIIDEISNLLEDDFRNHIENTDFNILIERCETIKELVISQKQLQIVINDIDIMNKNTL</sequence>